<dbReference type="RefSeq" id="WP_377352436.1">
    <property type="nucleotide sequence ID" value="NZ_JBHTLQ010000005.1"/>
</dbReference>
<name>A0ABW3SYZ5_9CAUL</name>
<dbReference type="Proteomes" id="UP001597216">
    <property type="component" value="Unassembled WGS sequence"/>
</dbReference>
<organism evidence="1 2">
    <name type="scientific">Phenylobacterium conjunctum</name>
    <dbReference type="NCBI Taxonomy" id="1298959"/>
    <lineage>
        <taxon>Bacteria</taxon>
        <taxon>Pseudomonadati</taxon>
        <taxon>Pseudomonadota</taxon>
        <taxon>Alphaproteobacteria</taxon>
        <taxon>Caulobacterales</taxon>
        <taxon>Caulobacteraceae</taxon>
        <taxon>Phenylobacterium</taxon>
    </lineage>
</organism>
<comment type="caution">
    <text evidence="1">The sequence shown here is derived from an EMBL/GenBank/DDBJ whole genome shotgun (WGS) entry which is preliminary data.</text>
</comment>
<evidence type="ECO:0000313" key="1">
    <source>
        <dbReference type="EMBL" id="MFD1189565.1"/>
    </source>
</evidence>
<dbReference type="EMBL" id="JBHTLQ010000005">
    <property type="protein sequence ID" value="MFD1189565.1"/>
    <property type="molecule type" value="Genomic_DNA"/>
</dbReference>
<protein>
    <submittedName>
        <fullName evidence="1">Uncharacterized protein</fullName>
    </submittedName>
</protein>
<gene>
    <name evidence="1" type="ORF">ACFQ27_03155</name>
</gene>
<keyword evidence="2" id="KW-1185">Reference proteome</keyword>
<proteinExistence type="predicted"/>
<reference evidence="2" key="1">
    <citation type="journal article" date="2019" name="Int. J. Syst. Evol. Microbiol.">
        <title>The Global Catalogue of Microorganisms (GCM) 10K type strain sequencing project: providing services to taxonomists for standard genome sequencing and annotation.</title>
        <authorList>
            <consortium name="The Broad Institute Genomics Platform"/>
            <consortium name="The Broad Institute Genome Sequencing Center for Infectious Disease"/>
            <person name="Wu L."/>
            <person name="Ma J."/>
        </authorList>
    </citation>
    <scope>NUCLEOTIDE SEQUENCE [LARGE SCALE GENOMIC DNA]</scope>
    <source>
        <strain evidence="2">CCUG 55074</strain>
    </source>
</reference>
<sequence length="381" mass="43414">MSRPNSAFSAQARSGVRNLANLEQTASTTRVLNLVAVARDWSESWDYIDRPLFRSRLLNTSLFVKHRLRDDEVYLVTCPNRTTTKIIFPLHRDQFGLGGLSILMGQRGWREGLMDVCGGEDGADFVRDVRVLEIMNELPSFDPFLLREHLRRRKVDVAPCYFAISQADIERMRAFVAEEVANLIALAFGDLEVNDGGRLVDSLLSARIDEKLEPLRMTFGLDPESFREGVFSWRGFLYYKWCLADLTSRVNKVLDEIEALKVLPPCSRESLDYVRKAQARIRRAVGRCYREVATAIAVYDDAFRDLTRNGEPRAFRTFLVRAPTMFLSLGEMVGALSHIASFWRYRFPEGARLECDGPDAHDLLRDFELSLGVNTEDRAAA</sequence>
<evidence type="ECO:0000313" key="2">
    <source>
        <dbReference type="Proteomes" id="UP001597216"/>
    </source>
</evidence>
<accession>A0ABW3SYZ5</accession>